<gene>
    <name evidence="18" type="primary">CRBN_6</name>
    <name evidence="18" type="ORF">g.81103</name>
</gene>
<dbReference type="FunFam" id="2.170.150.20:FF:000005">
    <property type="entry name" value="Blast:Protein cereblon homolog"/>
    <property type="match status" value="1"/>
</dbReference>
<evidence type="ECO:0000256" key="11">
    <source>
        <dbReference type="ARBA" id="ARBA00023242"/>
    </source>
</evidence>
<keyword evidence="9" id="KW-0833">Ubl conjugation pathway</keyword>
<dbReference type="AlphaFoldDB" id="A0A1D1Y5I5"/>
<comment type="subunit">
    <text evidence="14">Likely a component of a DCX (DDB1-CUL4-X-box) protein ligase complex. May interact with pic/DDB1.</text>
</comment>
<evidence type="ECO:0000259" key="16">
    <source>
        <dbReference type="PROSITE" id="PS51787"/>
    </source>
</evidence>
<evidence type="ECO:0000313" key="18">
    <source>
        <dbReference type="EMBL" id="JAT49912.1"/>
    </source>
</evidence>
<dbReference type="InterPro" id="IPR004910">
    <property type="entry name" value="Yippee/Mis18/Cereblon"/>
</dbReference>
<dbReference type="GO" id="GO:0031464">
    <property type="term" value="C:Cul4A-RING E3 ubiquitin ligase complex"/>
    <property type="evidence" value="ECO:0007669"/>
    <property type="project" value="TreeGrafter"/>
</dbReference>
<evidence type="ECO:0000256" key="7">
    <source>
        <dbReference type="ARBA" id="ARBA00022490"/>
    </source>
</evidence>
<dbReference type="UniPathway" id="UPA00143"/>
<dbReference type="GO" id="GO:0046872">
    <property type="term" value="F:metal ion binding"/>
    <property type="evidence" value="ECO:0007669"/>
    <property type="project" value="UniProtKB-KW"/>
</dbReference>
<dbReference type="GO" id="GO:0005737">
    <property type="term" value="C:cytoplasm"/>
    <property type="evidence" value="ECO:0007669"/>
    <property type="project" value="UniProtKB-SubCell"/>
</dbReference>
<dbReference type="GO" id="GO:0005634">
    <property type="term" value="C:nucleus"/>
    <property type="evidence" value="ECO:0007669"/>
    <property type="project" value="UniProtKB-SubCell"/>
</dbReference>
<evidence type="ECO:0000256" key="6">
    <source>
        <dbReference type="ARBA" id="ARBA00014394"/>
    </source>
</evidence>
<keyword evidence="10" id="KW-0862">Zinc</keyword>
<keyword evidence="7" id="KW-0963">Cytoplasm</keyword>
<dbReference type="EMBL" id="GDJX01018024">
    <property type="protein sequence ID" value="JAT49912.1"/>
    <property type="molecule type" value="Transcribed_RNA"/>
</dbReference>
<reference evidence="18" key="1">
    <citation type="submission" date="2015-07" db="EMBL/GenBank/DDBJ databases">
        <title>Transcriptome Assembly of Anthurium amnicola.</title>
        <authorList>
            <person name="Suzuki J."/>
        </authorList>
    </citation>
    <scope>NUCLEOTIDE SEQUENCE</scope>
</reference>
<dbReference type="Gene3D" id="2.30.130.40">
    <property type="entry name" value="LON domain-like"/>
    <property type="match status" value="1"/>
</dbReference>
<evidence type="ECO:0000256" key="12">
    <source>
        <dbReference type="ARBA" id="ARBA00030079"/>
    </source>
</evidence>
<evidence type="ECO:0000256" key="8">
    <source>
        <dbReference type="ARBA" id="ARBA00022723"/>
    </source>
</evidence>
<comment type="function">
    <text evidence="13">Substrate recognition component of a DCX (DDB1-CUL4-X-box) E3 protein ligase complex that mediates the ubiquitination and subsequent proteasomal degradation of target proteins. Has an essential role in mediating growth by negatively regulating insulin signaling. It also has a role in maintaining presynaptic function in the neuromuscular junction synapses of third-instar larvae.</text>
</comment>
<dbReference type="CDD" id="cd15777">
    <property type="entry name" value="CRBN_C_like"/>
    <property type="match status" value="1"/>
</dbReference>
<evidence type="ECO:0000259" key="17">
    <source>
        <dbReference type="PROSITE" id="PS51788"/>
    </source>
</evidence>
<feature type="region of interest" description="Disordered" evidence="15">
    <location>
        <begin position="30"/>
        <end position="49"/>
    </location>
</feature>
<comment type="similarity">
    <text evidence="5">Belongs to the 4-toluene sulfonate uptake permease (TSUP) (TC 2.A.102) family.</text>
</comment>
<organism evidence="18">
    <name type="scientific">Anthurium amnicola</name>
    <dbReference type="NCBI Taxonomy" id="1678845"/>
    <lineage>
        <taxon>Eukaryota</taxon>
        <taxon>Viridiplantae</taxon>
        <taxon>Streptophyta</taxon>
        <taxon>Embryophyta</taxon>
        <taxon>Tracheophyta</taxon>
        <taxon>Spermatophyta</taxon>
        <taxon>Magnoliopsida</taxon>
        <taxon>Liliopsida</taxon>
        <taxon>Araceae</taxon>
        <taxon>Pothoideae</taxon>
        <taxon>Potheae</taxon>
        <taxon>Anthurium</taxon>
    </lineage>
</organism>
<dbReference type="PANTHER" id="PTHR14255:SF4">
    <property type="entry name" value="PROTEIN CEREBLON"/>
    <property type="match status" value="1"/>
</dbReference>
<evidence type="ECO:0000256" key="15">
    <source>
        <dbReference type="SAM" id="MobiDB-lite"/>
    </source>
</evidence>
<dbReference type="InterPro" id="IPR003111">
    <property type="entry name" value="Lon_prtase_N"/>
</dbReference>
<evidence type="ECO:0000256" key="4">
    <source>
        <dbReference type="ARBA" id="ARBA00005293"/>
    </source>
</evidence>
<dbReference type="SMART" id="SM00464">
    <property type="entry name" value="LON"/>
    <property type="match status" value="1"/>
</dbReference>
<name>A0A1D1Y5I5_9ARAE</name>
<protein>
    <recommendedName>
        <fullName evidence="6">Protein cereblon</fullName>
    </recommendedName>
    <alternativeName>
        <fullName evidence="12">Protein ohgata</fullName>
    </alternativeName>
</protein>
<evidence type="ECO:0000256" key="14">
    <source>
        <dbReference type="ARBA" id="ARBA00046796"/>
    </source>
</evidence>
<dbReference type="Gene3D" id="1.20.58.1480">
    <property type="match status" value="1"/>
</dbReference>
<dbReference type="GO" id="GO:0016567">
    <property type="term" value="P:protein ubiquitination"/>
    <property type="evidence" value="ECO:0007669"/>
    <property type="project" value="UniProtKB-UniPathway"/>
</dbReference>
<feature type="domain" description="Lon N-terminal" evidence="16">
    <location>
        <begin position="93"/>
        <end position="441"/>
    </location>
</feature>
<comment type="pathway">
    <text evidence="3">Protein modification; protein ubiquitination.</text>
</comment>
<sequence length="548" mass="62118">MDEEGISEAERLQIQLIRELDMEELQVEEVDDRHHFSSDEDGNDSSGHADVVSGSYGSFTFNISLASQHTYLGEVDDTHGRTMSLDGGVTLTLPLFYLEGVVLFPEATLPLRVIDLRLKAALERAMNQTDGRYTIAVIRVLRQSVGESPRFASIGTTAEIRRYKRLDDGSLNVVARGQQRFHLRRCWIDADGVPCAELQIIEEDKPLRTPRDAFAQLASVTNPSCSHSLSHALLSDASPDKHQYEDEENDWECISNTSPDHSVTGMGVQQPVMDSPVKCGRFDYCASSDEDFEHEQKRQLRRSFPDHRWQHNHEKLSYADSTISDIRKVSSPVRLSSKGGRQERSGVFNEAKCSYRAPMSFWPHWVYQMYDSFSLARKAADLWKQIIGAPSMDNLVKKPDLLSFHIASKLPLSESTRQELLEIHGISYRLRKEIQLLECFNHVRCKNCRTLIGNRSDMVVMSSDGPLNAYVNPHGYVHEIMTLNKVTGLALRGSPVKEHSWFPGYAWTITNCAVCESIMGWLFTATRKRLQPRSFWGIRSSQVVDDTC</sequence>
<feature type="domain" description="CULT" evidence="17">
    <location>
        <begin position="440"/>
        <end position="547"/>
    </location>
</feature>
<evidence type="ECO:0000256" key="5">
    <source>
        <dbReference type="ARBA" id="ARBA00009142"/>
    </source>
</evidence>
<dbReference type="InterPro" id="IPR015947">
    <property type="entry name" value="PUA-like_sf"/>
</dbReference>
<dbReference type="PANTHER" id="PTHR14255">
    <property type="entry name" value="CEREBLON"/>
    <property type="match status" value="1"/>
</dbReference>
<comment type="similarity">
    <text evidence="4">Belongs to the CRBN family.</text>
</comment>
<dbReference type="Pfam" id="PF02190">
    <property type="entry name" value="LON_substr_bdg"/>
    <property type="match status" value="1"/>
</dbReference>
<evidence type="ECO:0000256" key="9">
    <source>
        <dbReference type="ARBA" id="ARBA00022786"/>
    </source>
</evidence>
<dbReference type="InterPro" id="IPR034750">
    <property type="entry name" value="CULT"/>
</dbReference>
<evidence type="ECO:0000256" key="1">
    <source>
        <dbReference type="ARBA" id="ARBA00004123"/>
    </source>
</evidence>
<accession>A0A1D1Y5I5</accession>
<dbReference type="Pfam" id="PF03226">
    <property type="entry name" value="Yippee-Mis18"/>
    <property type="match status" value="1"/>
</dbReference>
<evidence type="ECO:0000256" key="3">
    <source>
        <dbReference type="ARBA" id="ARBA00004906"/>
    </source>
</evidence>
<dbReference type="FunFam" id="1.20.58.1480:FF:000007">
    <property type="entry name" value="Lon protease homolog"/>
    <property type="match status" value="1"/>
</dbReference>
<dbReference type="Gene3D" id="2.170.150.20">
    <property type="entry name" value="Peptide methionine sulfoxide reductase"/>
    <property type="match status" value="1"/>
</dbReference>
<keyword evidence="11" id="KW-0539">Nucleus</keyword>
<keyword evidence="8" id="KW-0479">Metal-binding</keyword>
<dbReference type="SUPFAM" id="SSF88697">
    <property type="entry name" value="PUA domain-like"/>
    <property type="match status" value="1"/>
</dbReference>
<evidence type="ECO:0000256" key="10">
    <source>
        <dbReference type="ARBA" id="ARBA00022833"/>
    </source>
</evidence>
<dbReference type="PROSITE" id="PS51787">
    <property type="entry name" value="LON_N"/>
    <property type="match status" value="1"/>
</dbReference>
<dbReference type="InterPro" id="IPR046336">
    <property type="entry name" value="Lon_prtase_N_sf"/>
</dbReference>
<evidence type="ECO:0000256" key="13">
    <source>
        <dbReference type="ARBA" id="ARBA00046075"/>
    </source>
</evidence>
<comment type="subcellular location">
    <subcellularLocation>
        <location evidence="2">Cytoplasm</location>
    </subcellularLocation>
    <subcellularLocation>
        <location evidence="1">Nucleus</location>
    </subcellularLocation>
</comment>
<proteinExistence type="inferred from homology"/>
<dbReference type="PROSITE" id="PS51788">
    <property type="entry name" value="CULT"/>
    <property type="match status" value="1"/>
</dbReference>
<evidence type="ECO:0000256" key="2">
    <source>
        <dbReference type="ARBA" id="ARBA00004496"/>
    </source>
</evidence>